<dbReference type="AlphaFoldDB" id="A0A1I6IBR1"/>
<keyword evidence="2" id="KW-1185">Reference proteome</keyword>
<accession>A0A1I6IBR1</accession>
<name>A0A1I6IBR1_9RHOB</name>
<organism evidence="1 2">
    <name type="scientific">Litoreibacter janthinus</name>
    <dbReference type="NCBI Taxonomy" id="670154"/>
    <lineage>
        <taxon>Bacteria</taxon>
        <taxon>Pseudomonadati</taxon>
        <taxon>Pseudomonadota</taxon>
        <taxon>Alphaproteobacteria</taxon>
        <taxon>Rhodobacterales</taxon>
        <taxon>Roseobacteraceae</taxon>
        <taxon>Litoreibacter</taxon>
    </lineage>
</organism>
<sequence>MKAFIAALCAAVVITVGMNLILKGMNFSAETTTTSPNARVGDDG</sequence>
<dbReference type="STRING" id="670154.SAMN04488002_3654"/>
<gene>
    <name evidence="1" type="ORF">SAMN04488002_3654</name>
</gene>
<protein>
    <submittedName>
        <fullName evidence="1">Uncharacterized protein</fullName>
    </submittedName>
</protein>
<reference evidence="2" key="1">
    <citation type="submission" date="2016-10" db="EMBL/GenBank/DDBJ databases">
        <authorList>
            <person name="Varghese N."/>
            <person name="Submissions S."/>
        </authorList>
    </citation>
    <scope>NUCLEOTIDE SEQUENCE [LARGE SCALE GENOMIC DNA]</scope>
    <source>
        <strain evidence="2">DSM 26921</strain>
    </source>
</reference>
<evidence type="ECO:0000313" key="1">
    <source>
        <dbReference type="EMBL" id="SFR64192.1"/>
    </source>
</evidence>
<dbReference type="Proteomes" id="UP000199658">
    <property type="component" value="Unassembled WGS sequence"/>
</dbReference>
<evidence type="ECO:0000313" key="2">
    <source>
        <dbReference type="Proteomes" id="UP000199658"/>
    </source>
</evidence>
<dbReference type="RefSeq" id="WP_281245139.1">
    <property type="nucleotide sequence ID" value="NZ_FOYO01000002.1"/>
</dbReference>
<dbReference type="EMBL" id="FOYO01000002">
    <property type="protein sequence ID" value="SFR64192.1"/>
    <property type="molecule type" value="Genomic_DNA"/>
</dbReference>
<proteinExistence type="predicted"/>